<accession>A0A2R8B283</accession>
<keyword evidence="3" id="KW-1185">Reference proteome</keyword>
<evidence type="ECO:0000313" key="2">
    <source>
        <dbReference type="EMBL" id="SPH16683.1"/>
    </source>
</evidence>
<sequence>MTKNPEVDAWLDRYDNPMKPVVAALRDRVLSALPEVSEAIKWQAPTFIYKGNIASFFPKAKAHTSLMFHTGSTIPGDFPNLEGEGKEARTFKVKDLADLDAKEAELLAIIRAWIAMKQADT</sequence>
<gene>
    <name evidence="2" type="ORF">DEA8626_00194</name>
</gene>
<dbReference type="OrthoDB" id="214150at2"/>
<dbReference type="SUPFAM" id="SSF159888">
    <property type="entry name" value="YdhG-like"/>
    <property type="match status" value="1"/>
</dbReference>
<dbReference type="RefSeq" id="WP_108851205.1">
    <property type="nucleotide sequence ID" value="NZ_OMOQ01000001.1"/>
</dbReference>
<reference evidence="2 3" key="1">
    <citation type="submission" date="2018-03" db="EMBL/GenBank/DDBJ databases">
        <authorList>
            <person name="Keele B.F."/>
        </authorList>
    </citation>
    <scope>NUCLEOTIDE SEQUENCE [LARGE SCALE GENOMIC DNA]</scope>
    <source>
        <strain evidence="2 3">CECT 8626</strain>
    </source>
</reference>
<dbReference type="InterPro" id="IPR014922">
    <property type="entry name" value="YdhG-like"/>
</dbReference>
<organism evidence="2 3">
    <name type="scientific">Albidovulum aquaemixtae</name>
    <dbReference type="NCBI Taxonomy" id="1542388"/>
    <lineage>
        <taxon>Bacteria</taxon>
        <taxon>Pseudomonadati</taxon>
        <taxon>Pseudomonadota</taxon>
        <taxon>Alphaproteobacteria</taxon>
        <taxon>Rhodobacterales</taxon>
        <taxon>Paracoccaceae</taxon>
        <taxon>Albidovulum</taxon>
    </lineage>
</organism>
<proteinExistence type="predicted"/>
<evidence type="ECO:0000313" key="3">
    <source>
        <dbReference type="Proteomes" id="UP000244924"/>
    </source>
</evidence>
<dbReference type="Proteomes" id="UP000244924">
    <property type="component" value="Unassembled WGS sequence"/>
</dbReference>
<dbReference type="EMBL" id="OMOQ01000001">
    <property type="protein sequence ID" value="SPH16683.1"/>
    <property type="molecule type" value="Genomic_DNA"/>
</dbReference>
<evidence type="ECO:0000259" key="1">
    <source>
        <dbReference type="Pfam" id="PF08818"/>
    </source>
</evidence>
<protein>
    <recommendedName>
        <fullName evidence="1">YdhG-like domain-containing protein</fullName>
    </recommendedName>
</protein>
<feature type="domain" description="YdhG-like" evidence="1">
    <location>
        <begin position="19"/>
        <end position="114"/>
    </location>
</feature>
<dbReference type="Gene3D" id="3.90.1150.200">
    <property type="match status" value="1"/>
</dbReference>
<dbReference type="AlphaFoldDB" id="A0A2R8B283"/>
<dbReference type="Pfam" id="PF08818">
    <property type="entry name" value="DUF1801"/>
    <property type="match status" value="1"/>
</dbReference>
<name>A0A2R8B283_9RHOB</name>